<proteinExistence type="predicted"/>
<name>A0ABU9BWZ0_9BURK</name>
<keyword evidence="3" id="KW-1185">Reference proteome</keyword>
<accession>A0ABU9BWZ0</accession>
<feature type="compositionally biased region" description="Basic residues" evidence="1">
    <location>
        <begin position="54"/>
        <end position="63"/>
    </location>
</feature>
<gene>
    <name evidence="2" type="ORF">AACH06_27010</name>
</gene>
<dbReference type="RefSeq" id="WP_341428924.1">
    <property type="nucleotide sequence ID" value="NZ_JBBUTG010000029.1"/>
</dbReference>
<evidence type="ECO:0000313" key="3">
    <source>
        <dbReference type="Proteomes" id="UP001371218"/>
    </source>
</evidence>
<comment type="caution">
    <text evidence="2">The sequence shown here is derived from an EMBL/GenBank/DDBJ whole genome shotgun (WGS) entry which is preliminary data.</text>
</comment>
<dbReference type="Proteomes" id="UP001371218">
    <property type="component" value="Unassembled WGS sequence"/>
</dbReference>
<sequence>MKQHAPVLKSHTVQRQASAHAGATSAPDSPRQRDQGHHIAQLQTAPVAQLAGGKVHHRASKKKYLADKVGEEQEATSAKALAIKKASPVPISNKEAKRQAKGK</sequence>
<reference evidence="2 3" key="1">
    <citation type="submission" date="2024-04" db="EMBL/GenBank/DDBJ databases">
        <title>Novel species of the genus Ideonella isolated from streams.</title>
        <authorList>
            <person name="Lu H."/>
        </authorList>
    </citation>
    <scope>NUCLEOTIDE SEQUENCE [LARGE SCALE GENOMIC DNA]</scope>
    <source>
        <strain evidence="2 3">DXS29W</strain>
    </source>
</reference>
<dbReference type="EMBL" id="JBBUTG010000029">
    <property type="protein sequence ID" value="MEK8034496.1"/>
    <property type="molecule type" value="Genomic_DNA"/>
</dbReference>
<feature type="region of interest" description="Disordered" evidence="1">
    <location>
        <begin position="1"/>
        <end position="72"/>
    </location>
</feature>
<evidence type="ECO:0000256" key="1">
    <source>
        <dbReference type="SAM" id="MobiDB-lite"/>
    </source>
</evidence>
<evidence type="ECO:0000313" key="2">
    <source>
        <dbReference type="EMBL" id="MEK8034496.1"/>
    </source>
</evidence>
<protein>
    <submittedName>
        <fullName evidence="2">Uncharacterized protein</fullName>
    </submittedName>
</protein>
<organism evidence="2 3">
    <name type="scientific">Ideonella lacteola</name>
    <dbReference type="NCBI Taxonomy" id="2984193"/>
    <lineage>
        <taxon>Bacteria</taxon>
        <taxon>Pseudomonadati</taxon>
        <taxon>Pseudomonadota</taxon>
        <taxon>Betaproteobacteria</taxon>
        <taxon>Burkholderiales</taxon>
        <taxon>Sphaerotilaceae</taxon>
        <taxon>Ideonella</taxon>
    </lineage>
</organism>